<dbReference type="SUPFAM" id="SSF52540">
    <property type="entry name" value="P-loop containing nucleoside triphosphate hydrolases"/>
    <property type="match status" value="1"/>
</dbReference>
<dbReference type="GO" id="GO:0016787">
    <property type="term" value="F:hydrolase activity"/>
    <property type="evidence" value="ECO:0007669"/>
    <property type="project" value="UniProtKB-KW"/>
</dbReference>
<reference evidence="5 6" key="1">
    <citation type="submission" date="2016-04" db="EMBL/GenBank/DDBJ databases">
        <title>A degradative enzymes factory behind the ericoid mycorrhizal symbiosis.</title>
        <authorList>
            <consortium name="DOE Joint Genome Institute"/>
            <person name="Martino E."/>
            <person name="Morin E."/>
            <person name="Grelet G."/>
            <person name="Kuo A."/>
            <person name="Kohler A."/>
            <person name="Daghino S."/>
            <person name="Barry K."/>
            <person name="Choi C."/>
            <person name="Cichocki N."/>
            <person name="Clum A."/>
            <person name="Copeland A."/>
            <person name="Hainaut M."/>
            <person name="Haridas S."/>
            <person name="Labutti K."/>
            <person name="Lindquist E."/>
            <person name="Lipzen A."/>
            <person name="Khouja H.-R."/>
            <person name="Murat C."/>
            <person name="Ohm R."/>
            <person name="Olson A."/>
            <person name="Spatafora J."/>
            <person name="Veneault-Fourrey C."/>
            <person name="Henrissat B."/>
            <person name="Grigoriev I."/>
            <person name="Martin F."/>
            <person name="Perotto S."/>
        </authorList>
    </citation>
    <scope>NUCLEOTIDE SEQUENCE [LARGE SCALE GENOMIC DNA]</scope>
    <source>
        <strain evidence="5 6">F</strain>
    </source>
</reference>
<protein>
    <submittedName>
        <fullName evidence="5">P-loop containing nucleoside triphosphate hydrolase protein</fullName>
    </submittedName>
</protein>
<dbReference type="PRINTS" id="PR00094">
    <property type="entry name" value="ADENYLTKNASE"/>
</dbReference>
<keyword evidence="3 4" id="KW-0418">Kinase</keyword>
<accession>A0A2J6RS07</accession>
<keyword evidence="6" id="KW-1185">Reference proteome</keyword>
<dbReference type="EMBL" id="KZ613944">
    <property type="protein sequence ID" value="PMD41306.1"/>
    <property type="molecule type" value="Genomic_DNA"/>
</dbReference>
<dbReference type="HAMAP" id="MF_00235">
    <property type="entry name" value="Adenylate_kinase_Adk"/>
    <property type="match status" value="1"/>
</dbReference>
<dbReference type="Pfam" id="PF00406">
    <property type="entry name" value="ADK"/>
    <property type="match status" value="1"/>
</dbReference>
<dbReference type="AlphaFoldDB" id="A0A2J6RS07"/>
<evidence type="ECO:0000256" key="3">
    <source>
        <dbReference type="ARBA" id="ARBA00022777"/>
    </source>
</evidence>
<dbReference type="CDD" id="cd01428">
    <property type="entry name" value="ADK"/>
    <property type="match status" value="1"/>
</dbReference>
<keyword evidence="1 4" id="KW-0808">Transferase</keyword>
<evidence type="ECO:0000256" key="4">
    <source>
        <dbReference type="RuleBase" id="RU003330"/>
    </source>
</evidence>
<evidence type="ECO:0000256" key="1">
    <source>
        <dbReference type="ARBA" id="ARBA00022679"/>
    </source>
</evidence>
<keyword evidence="2" id="KW-0547">Nucleotide-binding</keyword>
<dbReference type="PANTHER" id="PTHR23359">
    <property type="entry name" value="NUCLEOTIDE KINASE"/>
    <property type="match status" value="1"/>
</dbReference>
<dbReference type="PROSITE" id="PS00113">
    <property type="entry name" value="ADENYLATE_KINASE"/>
    <property type="match status" value="1"/>
</dbReference>
<keyword evidence="5" id="KW-0378">Hydrolase</keyword>
<dbReference type="InterPro" id="IPR033690">
    <property type="entry name" value="Adenylat_kinase_CS"/>
</dbReference>
<organism evidence="5 6">
    <name type="scientific">Hyaloscypha variabilis (strain UAMH 11265 / GT02V1 / F)</name>
    <name type="common">Meliniomyces variabilis</name>
    <dbReference type="NCBI Taxonomy" id="1149755"/>
    <lineage>
        <taxon>Eukaryota</taxon>
        <taxon>Fungi</taxon>
        <taxon>Dikarya</taxon>
        <taxon>Ascomycota</taxon>
        <taxon>Pezizomycotina</taxon>
        <taxon>Leotiomycetes</taxon>
        <taxon>Helotiales</taxon>
        <taxon>Hyaloscyphaceae</taxon>
        <taxon>Hyaloscypha</taxon>
        <taxon>Hyaloscypha variabilis</taxon>
    </lineage>
</organism>
<comment type="similarity">
    <text evidence="4">Belongs to the adenylate kinase family.</text>
</comment>
<proteinExistence type="inferred from homology"/>
<evidence type="ECO:0000313" key="6">
    <source>
        <dbReference type="Proteomes" id="UP000235786"/>
    </source>
</evidence>
<dbReference type="InterPro" id="IPR027417">
    <property type="entry name" value="P-loop_NTPase"/>
</dbReference>
<dbReference type="Proteomes" id="UP000235786">
    <property type="component" value="Unassembled WGS sequence"/>
</dbReference>
<dbReference type="GO" id="GO:0019205">
    <property type="term" value="F:nucleobase-containing compound kinase activity"/>
    <property type="evidence" value="ECO:0007669"/>
    <property type="project" value="InterPro"/>
</dbReference>
<dbReference type="STRING" id="1149755.A0A2J6RS07"/>
<dbReference type="GO" id="GO:0005524">
    <property type="term" value="F:ATP binding"/>
    <property type="evidence" value="ECO:0007669"/>
    <property type="project" value="InterPro"/>
</dbReference>
<dbReference type="OrthoDB" id="442176at2759"/>
<evidence type="ECO:0000313" key="5">
    <source>
        <dbReference type="EMBL" id="PMD41306.1"/>
    </source>
</evidence>
<name>A0A2J6RS07_HYAVF</name>
<sequence>MAPQNPVIFVLGPPGAGKSTLSARLTEKFPVQHISAGDLIRRIVKNSTAQVKAGTITSMLSKQELIHAKVLVPILKNELEDSESREQGRRVILVDGFPRRLAQQREFEEKVTEPILVLFFNCPKEIAKQRYLTRKLEGREADDEAKFEKRYDKYLQDNTDLVREYRERGLLLEVDTSKGASESWERLCYSLEKDIKWMNVIHS</sequence>
<dbReference type="GO" id="GO:0006139">
    <property type="term" value="P:nucleobase-containing compound metabolic process"/>
    <property type="evidence" value="ECO:0007669"/>
    <property type="project" value="InterPro"/>
</dbReference>
<dbReference type="InterPro" id="IPR000850">
    <property type="entry name" value="Adenylat/UMP-CMP_kin"/>
</dbReference>
<evidence type="ECO:0000256" key="2">
    <source>
        <dbReference type="ARBA" id="ARBA00022741"/>
    </source>
</evidence>
<gene>
    <name evidence="5" type="ORF">L207DRAFT_632742</name>
</gene>
<dbReference type="Gene3D" id="3.40.50.300">
    <property type="entry name" value="P-loop containing nucleotide triphosphate hydrolases"/>
    <property type="match status" value="1"/>
</dbReference>